<feature type="transmembrane region" description="Helical" evidence="1">
    <location>
        <begin position="290"/>
        <end position="309"/>
    </location>
</feature>
<dbReference type="RefSeq" id="WP_160856347.1">
    <property type="nucleotide sequence ID" value="NZ_WUWG01000007.1"/>
</dbReference>
<sequence length="548" mass="60132">MQDIRARALNYYLIAGLLLFSIGFLTFLNFGLFVTTHPVDAVHALDAAWRMVEGETIHRDFHTPLGWFAFSPIALFLDFGMPAGLALLAAQYLAALIVLPLAVHTAATRCSYIIGLGFVLICMFWMTALIYGGSFAGISISMYYNRWGWVLALIVATLLLFPRQDGQRTTVADGIVVGCAVGVLVLLKATFFVALLPAMIATVIARPDWRAIGAALLVGGAIIVAVPLIVGDLMFWVNYVNDLILMMKSELRVAPGNDLVSILLGVPFMLGTLVASTFVVLVWRAGLKADAIVAGLLFAGFMFATYQNWGNDPKWLIFLGIAFFTFAELVDPERDQRYRSFIGLGSFALALVAVSTLNVVQSSLRLGGVNTSEYAELDDDHYLDGVYVRPTNANIVWKTELDASNDPELLESDEIDEVLRDAFKTKTFSGVLMPHCASTTGHTRVSAILAEEIRDLEPLAQSNWLIADAFNHLWLVEDIKRPTGISIWYYGGEAGFDTVETLIVPKCPSKPDAHALVLDKIGEENFPHLAAETPHAWIFTRNTPPPLN</sequence>
<keyword evidence="3" id="KW-1185">Reference proteome</keyword>
<keyword evidence="1" id="KW-0812">Transmembrane</keyword>
<feature type="transmembrane region" description="Helical" evidence="1">
    <location>
        <begin position="342"/>
        <end position="360"/>
    </location>
</feature>
<evidence type="ECO:0000313" key="3">
    <source>
        <dbReference type="Proteomes" id="UP000436016"/>
    </source>
</evidence>
<comment type="caution">
    <text evidence="2">The sequence shown here is derived from an EMBL/GenBank/DDBJ whole genome shotgun (WGS) entry which is preliminary data.</text>
</comment>
<reference evidence="2 3" key="1">
    <citation type="submission" date="2019-12" db="EMBL/GenBank/DDBJ databases">
        <title>Strain KN286 was isolated from seawater, which was collected from Caroline Seamount in the tropical western Pacific.</title>
        <authorList>
            <person name="Wang Q."/>
        </authorList>
    </citation>
    <scope>NUCLEOTIDE SEQUENCE [LARGE SCALE GENOMIC DNA]</scope>
    <source>
        <strain evidence="2 3">KN286</strain>
    </source>
</reference>
<protein>
    <recommendedName>
        <fullName evidence="4">DUF2029 domain-containing protein</fullName>
    </recommendedName>
</protein>
<evidence type="ECO:0000256" key="1">
    <source>
        <dbReference type="SAM" id="Phobius"/>
    </source>
</evidence>
<feature type="transmembrane region" description="Helical" evidence="1">
    <location>
        <begin position="86"/>
        <end position="106"/>
    </location>
</feature>
<feature type="transmembrane region" description="Helical" evidence="1">
    <location>
        <begin position="315"/>
        <end position="330"/>
    </location>
</feature>
<keyword evidence="1" id="KW-0472">Membrane</keyword>
<organism evidence="2 3">
    <name type="scientific">Oceanomicrobium pacificus</name>
    <dbReference type="NCBI Taxonomy" id="2692916"/>
    <lineage>
        <taxon>Bacteria</taxon>
        <taxon>Pseudomonadati</taxon>
        <taxon>Pseudomonadota</taxon>
        <taxon>Alphaproteobacteria</taxon>
        <taxon>Rhodobacterales</taxon>
        <taxon>Paracoccaceae</taxon>
        <taxon>Oceanomicrobium</taxon>
    </lineage>
</organism>
<dbReference type="AlphaFoldDB" id="A0A6B0U0A5"/>
<feature type="transmembrane region" description="Helical" evidence="1">
    <location>
        <begin position="143"/>
        <end position="162"/>
    </location>
</feature>
<proteinExistence type="predicted"/>
<feature type="transmembrane region" description="Helical" evidence="1">
    <location>
        <begin position="112"/>
        <end position="131"/>
    </location>
</feature>
<keyword evidence="1" id="KW-1133">Transmembrane helix</keyword>
<feature type="transmembrane region" description="Helical" evidence="1">
    <location>
        <begin position="12"/>
        <end position="34"/>
    </location>
</feature>
<accession>A0A6B0U0A5</accession>
<feature type="transmembrane region" description="Helical" evidence="1">
    <location>
        <begin position="174"/>
        <end position="200"/>
    </location>
</feature>
<feature type="transmembrane region" description="Helical" evidence="1">
    <location>
        <begin position="212"/>
        <end position="239"/>
    </location>
</feature>
<dbReference type="Proteomes" id="UP000436016">
    <property type="component" value="Unassembled WGS sequence"/>
</dbReference>
<evidence type="ECO:0000313" key="2">
    <source>
        <dbReference type="EMBL" id="MXU66683.1"/>
    </source>
</evidence>
<evidence type="ECO:0008006" key="4">
    <source>
        <dbReference type="Google" id="ProtNLM"/>
    </source>
</evidence>
<gene>
    <name evidence="2" type="ORF">GSH16_14635</name>
</gene>
<feature type="transmembrane region" description="Helical" evidence="1">
    <location>
        <begin position="259"/>
        <end position="283"/>
    </location>
</feature>
<dbReference type="EMBL" id="WUWG01000007">
    <property type="protein sequence ID" value="MXU66683.1"/>
    <property type="molecule type" value="Genomic_DNA"/>
</dbReference>
<name>A0A6B0U0A5_9RHOB</name>